<dbReference type="PROSITE" id="PS50853">
    <property type="entry name" value="FN3"/>
    <property type="match status" value="1"/>
</dbReference>
<dbReference type="Gene3D" id="2.60.40.10">
    <property type="entry name" value="Immunoglobulins"/>
    <property type="match status" value="6"/>
</dbReference>
<feature type="region of interest" description="Disordered" evidence="1">
    <location>
        <begin position="146"/>
        <end position="168"/>
    </location>
</feature>
<dbReference type="InterPro" id="IPR013783">
    <property type="entry name" value="Ig-like_fold"/>
</dbReference>
<dbReference type="SUPFAM" id="SSF49265">
    <property type="entry name" value="Fibronectin type III"/>
    <property type="match status" value="1"/>
</dbReference>
<dbReference type="SMART" id="SM00736">
    <property type="entry name" value="CADG"/>
    <property type="match status" value="4"/>
</dbReference>
<gene>
    <name evidence="4" type="ORF">HNQ60_001604</name>
</gene>
<evidence type="ECO:0000256" key="1">
    <source>
        <dbReference type="SAM" id="MobiDB-lite"/>
    </source>
</evidence>
<dbReference type="InterPro" id="IPR036116">
    <property type="entry name" value="FN3_sf"/>
</dbReference>
<evidence type="ECO:0000313" key="4">
    <source>
        <dbReference type="EMBL" id="MBB6092726.1"/>
    </source>
</evidence>
<organism evidence="4 5">
    <name type="scientific">Povalibacter uvarum</name>
    <dbReference type="NCBI Taxonomy" id="732238"/>
    <lineage>
        <taxon>Bacteria</taxon>
        <taxon>Pseudomonadati</taxon>
        <taxon>Pseudomonadota</taxon>
        <taxon>Gammaproteobacteria</taxon>
        <taxon>Steroidobacterales</taxon>
        <taxon>Steroidobacteraceae</taxon>
        <taxon>Povalibacter</taxon>
    </lineage>
</organism>
<dbReference type="RefSeq" id="WP_184330511.1">
    <property type="nucleotide sequence ID" value="NZ_JACHHZ010000002.1"/>
</dbReference>
<evidence type="ECO:0000256" key="2">
    <source>
        <dbReference type="SAM" id="SignalP"/>
    </source>
</evidence>
<feature type="chain" id="PRO_5032892175" description="Fibronectin type-III domain-containing protein" evidence="2">
    <location>
        <begin position="31"/>
        <end position="613"/>
    </location>
</feature>
<evidence type="ECO:0000259" key="3">
    <source>
        <dbReference type="PROSITE" id="PS50853"/>
    </source>
</evidence>
<feature type="region of interest" description="Disordered" evidence="1">
    <location>
        <begin position="34"/>
        <end position="69"/>
    </location>
</feature>
<dbReference type="GO" id="GO:0016020">
    <property type="term" value="C:membrane"/>
    <property type="evidence" value="ECO:0007669"/>
    <property type="project" value="InterPro"/>
</dbReference>
<dbReference type="InterPro" id="IPR003961">
    <property type="entry name" value="FN3_dom"/>
</dbReference>
<protein>
    <recommendedName>
        <fullName evidence="3">Fibronectin type-III domain-containing protein</fullName>
    </recommendedName>
</protein>
<dbReference type="InterPro" id="IPR015919">
    <property type="entry name" value="Cadherin-like_sf"/>
</dbReference>
<dbReference type="Proteomes" id="UP000588068">
    <property type="component" value="Unassembled WGS sequence"/>
</dbReference>
<feature type="signal peptide" evidence="2">
    <location>
        <begin position="1"/>
        <end position="30"/>
    </location>
</feature>
<dbReference type="EMBL" id="JACHHZ010000002">
    <property type="protein sequence ID" value="MBB6092726.1"/>
    <property type="molecule type" value="Genomic_DNA"/>
</dbReference>
<dbReference type="GO" id="GO:0005509">
    <property type="term" value="F:calcium ion binding"/>
    <property type="evidence" value="ECO:0007669"/>
    <property type="project" value="InterPro"/>
</dbReference>
<dbReference type="SUPFAM" id="SSF49313">
    <property type="entry name" value="Cadherin-like"/>
    <property type="match status" value="5"/>
</dbReference>
<feature type="compositionally biased region" description="Pro residues" evidence="1">
    <location>
        <begin position="46"/>
        <end position="60"/>
    </location>
</feature>
<evidence type="ECO:0000313" key="5">
    <source>
        <dbReference type="Proteomes" id="UP000588068"/>
    </source>
</evidence>
<feature type="domain" description="Fibronectin type-III" evidence="3">
    <location>
        <begin position="517"/>
        <end position="613"/>
    </location>
</feature>
<keyword evidence="2" id="KW-0732">Signal</keyword>
<name>A0A841HIU3_9GAMM</name>
<dbReference type="Pfam" id="PF05345">
    <property type="entry name" value="He_PIG"/>
    <property type="match status" value="5"/>
</dbReference>
<dbReference type="AlphaFoldDB" id="A0A841HIU3"/>
<comment type="caution">
    <text evidence="4">The sequence shown here is derived from an EMBL/GenBank/DDBJ whole genome shotgun (WGS) entry which is preliminary data.</text>
</comment>
<proteinExistence type="predicted"/>
<dbReference type="InterPro" id="IPR006644">
    <property type="entry name" value="Cadg"/>
</dbReference>
<dbReference type="CDD" id="cd00063">
    <property type="entry name" value="FN3"/>
    <property type="match status" value="1"/>
</dbReference>
<accession>A0A841HIU3</accession>
<reference evidence="4 5" key="1">
    <citation type="submission" date="2020-08" db="EMBL/GenBank/DDBJ databases">
        <title>Genomic Encyclopedia of Type Strains, Phase IV (KMG-IV): sequencing the most valuable type-strain genomes for metagenomic binning, comparative biology and taxonomic classification.</title>
        <authorList>
            <person name="Goeker M."/>
        </authorList>
    </citation>
    <scope>NUCLEOTIDE SEQUENCE [LARGE SCALE GENOMIC DNA]</scope>
    <source>
        <strain evidence="4 5">DSM 26723</strain>
    </source>
</reference>
<sequence>MDPIAGLGSKAIIRNLAKAWLVVSMAAALAACGGEGDEATPEPVEQTPPPATPPPTPNQPPEISGVPETNIEAGQDYSFVPSAKDADNDFLEFEITNKPSWATFNVETGALTGVPADGDVGESSDITITVTDGRDERAIGPFKIRIRGRSQPPPASNTPPTIGGTPAASVTAGTAYSFQPTAADADGNQLTFSISNRPSWASFSTASGTLTGTPGTQRVGNYANIVISVSDGTATTSLPAFTISVRGPNNTAPVVSGTPMTSVQAGQAYSFQPTATDAEGNTLTWSIQNKPTWATFSSSTGRLTGTPTAAQVGSYANIGISVSDGGSTASLPAFTITVQAAPNRAPTISGTPGTTATVGTAYSFQPTANDADGQSLGFTIQNKPTWATFSSSTGRLNGTPTAAGTASNIIISVSDGTATASLAAFSITVSGGSTPVNNPPTISGTPATSVNVNSSYSFQPTASDPEGATLAFSIQNKPSWATFSTTTGRLSGTPSASGTTTGIVISVSDGTNSVSLPAFSIAANSVALGSATLSWAAPTQNTDGSSLTNLAGYRIVYGTSSSALNQTVQLANPSLTSYVVEQLAPGTWYFAVKAYSDTGSESSLSNVASKTIP</sequence>
<keyword evidence="5" id="KW-1185">Reference proteome</keyword>